<reference evidence="2" key="1">
    <citation type="submission" date="2022-02" db="EMBL/GenBank/DDBJ databases">
        <authorList>
            <person name="Henning P.M."/>
            <person name="McCubbin A.G."/>
            <person name="Shore J.S."/>
        </authorList>
    </citation>
    <scope>NUCLEOTIDE SEQUENCE</scope>
    <source>
        <strain evidence="2">F60SS</strain>
        <tissue evidence="2">Leaves</tissue>
    </source>
</reference>
<keyword evidence="3" id="KW-1185">Reference proteome</keyword>
<feature type="domain" description="K-box" evidence="1">
    <location>
        <begin position="1"/>
        <end position="66"/>
    </location>
</feature>
<dbReference type="Proteomes" id="UP001141552">
    <property type="component" value="Unassembled WGS sequence"/>
</dbReference>
<dbReference type="AlphaFoldDB" id="A0A9Q0G6D8"/>
<dbReference type="Pfam" id="PF01486">
    <property type="entry name" value="K-box"/>
    <property type="match status" value="1"/>
</dbReference>
<evidence type="ECO:0000313" key="2">
    <source>
        <dbReference type="EMBL" id="KAJ4843129.1"/>
    </source>
</evidence>
<protein>
    <recommendedName>
        <fullName evidence="1">K-box domain-containing protein</fullName>
    </recommendedName>
</protein>
<dbReference type="GO" id="GO:0003700">
    <property type="term" value="F:DNA-binding transcription factor activity"/>
    <property type="evidence" value="ECO:0007669"/>
    <property type="project" value="InterPro"/>
</dbReference>
<dbReference type="OrthoDB" id="1898716at2759"/>
<accession>A0A9Q0G6D8</accession>
<name>A0A9Q0G6D8_9ROSI</name>
<sequence>MGEELSGLSIKDLQNLESQLEMSLKGVRMKKDQIMTDEIKELNCKGNLIYQENLELHKKVDLIRQENAELRKATTAITSGDNVGAHQQSIAHQFS</sequence>
<dbReference type="GO" id="GO:0005634">
    <property type="term" value="C:nucleus"/>
    <property type="evidence" value="ECO:0007669"/>
    <property type="project" value="InterPro"/>
</dbReference>
<dbReference type="PROSITE" id="PS51297">
    <property type="entry name" value="K_BOX"/>
    <property type="match status" value="1"/>
</dbReference>
<proteinExistence type="predicted"/>
<gene>
    <name evidence="2" type="ORF">Tsubulata_002920</name>
</gene>
<dbReference type="InterPro" id="IPR002487">
    <property type="entry name" value="TF_Kbox"/>
</dbReference>
<evidence type="ECO:0000313" key="3">
    <source>
        <dbReference type="Proteomes" id="UP001141552"/>
    </source>
</evidence>
<reference evidence="2" key="2">
    <citation type="journal article" date="2023" name="Plants (Basel)">
        <title>Annotation of the Turnera subulata (Passifloraceae) Draft Genome Reveals the S-Locus Evolved after the Divergence of Turneroideae from Passifloroideae in a Stepwise Manner.</title>
        <authorList>
            <person name="Henning P.M."/>
            <person name="Roalson E.H."/>
            <person name="Mir W."/>
            <person name="McCubbin A.G."/>
            <person name="Shore J.S."/>
        </authorList>
    </citation>
    <scope>NUCLEOTIDE SEQUENCE</scope>
    <source>
        <strain evidence="2">F60SS</strain>
    </source>
</reference>
<organism evidence="2 3">
    <name type="scientific">Turnera subulata</name>
    <dbReference type="NCBI Taxonomy" id="218843"/>
    <lineage>
        <taxon>Eukaryota</taxon>
        <taxon>Viridiplantae</taxon>
        <taxon>Streptophyta</taxon>
        <taxon>Embryophyta</taxon>
        <taxon>Tracheophyta</taxon>
        <taxon>Spermatophyta</taxon>
        <taxon>Magnoliopsida</taxon>
        <taxon>eudicotyledons</taxon>
        <taxon>Gunneridae</taxon>
        <taxon>Pentapetalae</taxon>
        <taxon>rosids</taxon>
        <taxon>fabids</taxon>
        <taxon>Malpighiales</taxon>
        <taxon>Passifloraceae</taxon>
        <taxon>Turnera</taxon>
    </lineage>
</organism>
<dbReference type="EMBL" id="JAKUCV010002314">
    <property type="protein sequence ID" value="KAJ4843129.1"/>
    <property type="molecule type" value="Genomic_DNA"/>
</dbReference>
<evidence type="ECO:0000259" key="1">
    <source>
        <dbReference type="PROSITE" id="PS51297"/>
    </source>
</evidence>
<comment type="caution">
    <text evidence="2">The sequence shown here is derived from an EMBL/GenBank/DDBJ whole genome shotgun (WGS) entry which is preliminary data.</text>
</comment>